<evidence type="ECO:0000313" key="5">
    <source>
        <dbReference type="EMBL" id="GAE27190.1"/>
    </source>
</evidence>
<dbReference type="SUPFAM" id="SSF58104">
    <property type="entry name" value="Methyl-accepting chemotaxis protein (MCP) signaling domain"/>
    <property type="match status" value="1"/>
</dbReference>
<dbReference type="OrthoDB" id="9762005at2"/>
<gene>
    <name evidence="5" type="ORF">JCM9140_3314</name>
</gene>
<dbReference type="GO" id="GO:0007165">
    <property type="term" value="P:signal transduction"/>
    <property type="evidence" value="ECO:0007669"/>
    <property type="project" value="UniProtKB-KW"/>
</dbReference>
<keyword evidence="6" id="KW-1185">Reference proteome</keyword>
<dbReference type="PROSITE" id="PS50111">
    <property type="entry name" value="CHEMOTAXIS_TRANSDUC_2"/>
    <property type="match status" value="1"/>
</dbReference>
<name>W4Q5G0_9BACI</name>
<evidence type="ECO:0000259" key="4">
    <source>
        <dbReference type="PROSITE" id="PS50111"/>
    </source>
</evidence>
<keyword evidence="3" id="KW-0175">Coiled coil</keyword>
<dbReference type="AlphaFoldDB" id="W4Q5G0"/>
<dbReference type="STRING" id="1236970.JCM9140_3314"/>
<keyword evidence="1 2" id="KW-0807">Transducer</keyword>
<dbReference type="SMART" id="SM00283">
    <property type="entry name" value="MA"/>
    <property type="match status" value="1"/>
</dbReference>
<protein>
    <submittedName>
        <fullName evidence="5">Methyl-accepting chemotaxis protein</fullName>
    </submittedName>
</protein>
<evidence type="ECO:0000256" key="3">
    <source>
        <dbReference type="SAM" id="Coils"/>
    </source>
</evidence>
<dbReference type="EMBL" id="BAUT01000042">
    <property type="protein sequence ID" value="GAE27190.1"/>
    <property type="molecule type" value="Genomic_DNA"/>
</dbReference>
<dbReference type="Pfam" id="PF00015">
    <property type="entry name" value="MCPsignal"/>
    <property type="match status" value="1"/>
</dbReference>
<dbReference type="Gene3D" id="3.30.450.20">
    <property type="entry name" value="PAS domain"/>
    <property type="match status" value="1"/>
</dbReference>
<dbReference type="InterPro" id="IPR004089">
    <property type="entry name" value="MCPsignal_dom"/>
</dbReference>
<evidence type="ECO:0000313" key="6">
    <source>
        <dbReference type="Proteomes" id="UP000018890"/>
    </source>
</evidence>
<sequence length="529" mass="58487">MQSTNQLHEIFKGIKTASLSDYLVIDEAVKTTKKMHKDVSEKSYSSRDEVINDLKTHINDHSQFLGVWAAWEPNAFDDQDHRFINQNGNASSGQMSPYVYRGVDNIEVTFLDQLHSEEFYTRPLEEKSLTIIDPFHFDIDGQPTLMTTVAIPFKKQGTYVGVIGVDIQLSSAKTINRDLVNLSKGSENKKLREITEPLIKRGGTYSLIGQALQAVQQDRADLIDSLEKTTNSVSQSTKEFMKIAYQSSSSADEVASTINDIASGASGQATDTEKGTEHVENLASIIEKDQRELKNVNDLIQEIDRYKEEAEVVSQNLIQSNTSSTETVKKVSTTFQQSEKSFEKIERASEGILAITNQTNLLALNASIEAARAGEHGRGFSVVAEEIRKLAMESQQFSQEITNDISELGKKTTEASSAMTELKTIIADQSENVKNVDNKLVHISNSIEKIQYGLNDLNKSGLEMETKKNELIEIMQSLSAIAEENAAATEEITASIEELSASVSNSAQSSENLSEIVDELKLVAGRLKV</sequence>
<dbReference type="Pfam" id="PF22673">
    <property type="entry name" value="MCP-like_PDC_1"/>
    <property type="match status" value="1"/>
</dbReference>
<reference evidence="5" key="1">
    <citation type="journal article" date="2014" name="Genome Announc.">
        <title>Draft Genome Sequences of Three Alkaliphilic Bacillus Strains, Bacillus wakoensis JCM 9140T, Bacillus akibai JCM 9157T, and Bacillus hemicellulosilyticus JCM 9152T.</title>
        <authorList>
            <person name="Yuki M."/>
            <person name="Oshima K."/>
            <person name="Suda W."/>
            <person name="Oshida Y."/>
            <person name="Kitamura K."/>
            <person name="Iida T."/>
            <person name="Hattori M."/>
            <person name="Ohkuma M."/>
        </authorList>
    </citation>
    <scope>NUCLEOTIDE SEQUENCE [LARGE SCALE GENOMIC DNA]</scope>
    <source>
        <strain evidence="5">JCM 9140</strain>
    </source>
</reference>
<dbReference type="PANTHER" id="PTHR32089:SF112">
    <property type="entry name" value="LYSOZYME-LIKE PROTEIN-RELATED"/>
    <property type="match status" value="1"/>
</dbReference>
<feature type="coiled-coil region" evidence="3">
    <location>
        <begin position="279"/>
        <end position="316"/>
    </location>
</feature>
<comment type="caution">
    <text evidence="5">The sequence shown here is derived from an EMBL/GenBank/DDBJ whole genome shotgun (WGS) entry which is preliminary data.</text>
</comment>
<feature type="domain" description="Methyl-accepting transducer" evidence="4">
    <location>
        <begin position="243"/>
        <end position="500"/>
    </location>
</feature>
<dbReference type="CDD" id="cd12913">
    <property type="entry name" value="PDC1_MCP_like"/>
    <property type="match status" value="1"/>
</dbReference>
<dbReference type="GO" id="GO:0016020">
    <property type="term" value="C:membrane"/>
    <property type="evidence" value="ECO:0007669"/>
    <property type="project" value="InterPro"/>
</dbReference>
<dbReference type="Gene3D" id="1.10.287.950">
    <property type="entry name" value="Methyl-accepting chemotaxis protein"/>
    <property type="match status" value="1"/>
</dbReference>
<evidence type="ECO:0000256" key="2">
    <source>
        <dbReference type="PROSITE-ProRule" id="PRU00284"/>
    </source>
</evidence>
<dbReference type="Proteomes" id="UP000018890">
    <property type="component" value="Unassembled WGS sequence"/>
</dbReference>
<organism evidence="5 6">
    <name type="scientific">Halalkalibacter wakoensis JCM 9140</name>
    <dbReference type="NCBI Taxonomy" id="1236970"/>
    <lineage>
        <taxon>Bacteria</taxon>
        <taxon>Bacillati</taxon>
        <taxon>Bacillota</taxon>
        <taxon>Bacilli</taxon>
        <taxon>Bacillales</taxon>
        <taxon>Bacillaceae</taxon>
        <taxon>Halalkalibacter</taxon>
    </lineage>
</organism>
<dbReference type="PANTHER" id="PTHR32089">
    <property type="entry name" value="METHYL-ACCEPTING CHEMOTAXIS PROTEIN MCPB"/>
    <property type="match status" value="1"/>
</dbReference>
<evidence type="ECO:0000256" key="1">
    <source>
        <dbReference type="ARBA" id="ARBA00023224"/>
    </source>
</evidence>
<accession>W4Q5G0</accession>
<proteinExistence type="predicted"/>